<protein>
    <submittedName>
        <fullName evidence="1">Uncharacterized protein</fullName>
    </submittedName>
</protein>
<evidence type="ECO:0000313" key="2">
    <source>
        <dbReference type="Proteomes" id="UP001152531"/>
    </source>
</evidence>
<gene>
    <name evidence="1" type="ORF">CLIB1444_15S00254</name>
</gene>
<proteinExistence type="predicted"/>
<sequence length="719" mass="81714">MKILKTDPKQRKKALYSCDRCKTKKRKCVREVINEDGSSAITLDMAYTCTECLRTKSLCHTTLGKRKQSTVVYERAPLPVDKPQVKDDTTSIEKYEVLLNIVQKIFPNLKSGSLRDLQSVAETVGAYTPEPSDEDVSIKTESMVEPFKFQGDFASPNIHSNIIECMKLSGFSRVSMERNIKKETSSDVHKAFLKEMPLVEWIPRIQADQLVEIFFQKINPVYNYLDQEEFLKSYELFWLLMKNNEFVSSSVLFLKTTEVCQVYLVMMLAQSYMWLSPNFHSNANIVDSKTITKYLMLINSIIPEAILKPSTPGIQMLLLLSSYFDINNAKESACVLIKLASSQAISLGLNKKATDGNDGGDFAEKLKNGGATLWWAIFASEVRLSNTMGRPSSIHVDDGNVEIPSDYQIPSYTIQSKYKYSDHTLYFSKYIELHKVLHSFLNFKVSLVKHASEGVNSPANIEKATNLKRDLNLWKASLPSFLKDPYGNKGIISNLNVSLHLLYYYYFINLGTPFLLITLKLVQNNTPIPKEDAIFSFTVSSITCSKHLYKIFKYQYDNSLLDGTTYSGIEVLYHGVMAIALGILIISHKNRDNTLDTKYLSSKYGIDFDGLWSLLCDIRDLNNQLRIGFKSMSTTCSTIEELLVDLESFLKDKNLLRSNSIFEEVNDIASFSTNSSSLNTHTPIEDFNSILNNFNLSNQGFFEHFELESPFTFPISTEY</sequence>
<organism evidence="1 2">
    <name type="scientific">[Candida] jaroonii</name>
    <dbReference type="NCBI Taxonomy" id="467808"/>
    <lineage>
        <taxon>Eukaryota</taxon>
        <taxon>Fungi</taxon>
        <taxon>Dikarya</taxon>
        <taxon>Ascomycota</taxon>
        <taxon>Saccharomycotina</taxon>
        <taxon>Pichiomycetes</taxon>
        <taxon>Debaryomycetaceae</taxon>
        <taxon>Yamadazyma</taxon>
    </lineage>
</organism>
<name>A0ACA9YEP7_9ASCO</name>
<dbReference type="EMBL" id="CALSDN010000015">
    <property type="protein sequence ID" value="CAH6723391.1"/>
    <property type="molecule type" value="Genomic_DNA"/>
</dbReference>
<reference evidence="1" key="1">
    <citation type="submission" date="2022-06" db="EMBL/GenBank/DDBJ databases">
        <authorList>
            <person name="Legras J.-L."/>
            <person name="Devillers H."/>
            <person name="Grondin C."/>
        </authorList>
    </citation>
    <scope>NUCLEOTIDE SEQUENCE</scope>
    <source>
        <strain evidence="1">CLIB 1444</strain>
    </source>
</reference>
<evidence type="ECO:0000313" key="1">
    <source>
        <dbReference type="EMBL" id="CAH6723391.1"/>
    </source>
</evidence>
<dbReference type="Proteomes" id="UP001152531">
    <property type="component" value="Unassembled WGS sequence"/>
</dbReference>
<accession>A0ACA9YEP7</accession>
<comment type="caution">
    <text evidence="1">The sequence shown here is derived from an EMBL/GenBank/DDBJ whole genome shotgun (WGS) entry which is preliminary data.</text>
</comment>
<keyword evidence="2" id="KW-1185">Reference proteome</keyword>